<protein>
    <submittedName>
        <fullName evidence="1">Uncharacterized protein</fullName>
    </submittedName>
</protein>
<comment type="caution">
    <text evidence="1">The sequence shown here is derived from an EMBL/GenBank/DDBJ whole genome shotgun (WGS) entry which is preliminary data.</text>
</comment>
<dbReference type="Proteomes" id="UP001163835">
    <property type="component" value="Unassembled WGS sequence"/>
</dbReference>
<feature type="non-terminal residue" evidence="1">
    <location>
        <position position="1"/>
    </location>
</feature>
<evidence type="ECO:0000313" key="1">
    <source>
        <dbReference type="EMBL" id="KAJ3804665.1"/>
    </source>
</evidence>
<organism evidence="1 2">
    <name type="scientific">Lentinula aff. lateritia</name>
    <dbReference type="NCBI Taxonomy" id="2804960"/>
    <lineage>
        <taxon>Eukaryota</taxon>
        <taxon>Fungi</taxon>
        <taxon>Dikarya</taxon>
        <taxon>Basidiomycota</taxon>
        <taxon>Agaricomycotina</taxon>
        <taxon>Agaricomycetes</taxon>
        <taxon>Agaricomycetidae</taxon>
        <taxon>Agaricales</taxon>
        <taxon>Marasmiineae</taxon>
        <taxon>Omphalotaceae</taxon>
        <taxon>Lentinula</taxon>
    </lineage>
</organism>
<name>A0ACC1TIV5_9AGAR</name>
<reference evidence="1" key="1">
    <citation type="submission" date="2022-09" db="EMBL/GenBank/DDBJ databases">
        <title>A Global Phylogenomic Analysis of the Shiitake Genus Lentinula.</title>
        <authorList>
            <consortium name="DOE Joint Genome Institute"/>
            <person name="Sierra-Patev S."/>
            <person name="Min B."/>
            <person name="Naranjo-Ortiz M."/>
            <person name="Looney B."/>
            <person name="Konkel Z."/>
            <person name="Slot J.C."/>
            <person name="Sakamoto Y."/>
            <person name="Steenwyk J.L."/>
            <person name="Rokas A."/>
            <person name="Carro J."/>
            <person name="Camarero S."/>
            <person name="Ferreira P."/>
            <person name="Molpeceres G."/>
            <person name="Ruiz-Duenas F.J."/>
            <person name="Serrano A."/>
            <person name="Henrissat B."/>
            <person name="Drula E."/>
            <person name="Hughes K.W."/>
            <person name="Mata J.L."/>
            <person name="Ishikawa N.K."/>
            <person name="Vargas-Isla R."/>
            <person name="Ushijima S."/>
            <person name="Smith C.A."/>
            <person name="Ahrendt S."/>
            <person name="Andreopoulos W."/>
            <person name="He G."/>
            <person name="Labutti K."/>
            <person name="Lipzen A."/>
            <person name="Ng V."/>
            <person name="Riley R."/>
            <person name="Sandor L."/>
            <person name="Barry K."/>
            <person name="Martinez A.T."/>
            <person name="Xiao Y."/>
            <person name="Gibbons J.G."/>
            <person name="Terashima K."/>
            <person name="Grigoriev I.V."/>
            <person name="Hibbett D.S."/>
        </authorList>
    </citation>
    <scope>NUCLEOTIDE SEQUENCE</scope>
    <source>
        <strain evidence="1">TMI1499</strain>
    </source>
</reference>
<accession>A0ACC1TIV5</accession>
<evidence type="ECO:0000313" key="2">
    <source>
        <dbReference type="Proteomes" id="UP001163835"/>
    </source>
</evidence>
<proteinExistence type="predicted"/>
<sequence>DRPEAVAPLTVDSAFLSATGVAPSSGTFQSSLPLGRSYGYYTPPAQTVVAESHYGLASLEDTNQIGFPDSGIWTTYVGDSTEDDRYKVEAMYVQLKSIENRMRIILHKQNILKDLSNITAAPIVTASQASPSVLTRDALELVKPLNVETIRSFTGVQNQESETKEESDNPHSRTSDYEIKKMLIEILVKNKLHKLSTFKRLKSRE</sequence>
<dbReference type="EMBL" id="MU795865">
    <property type="protein sequence ID" value="KAJ3804665.1"/>
    <property type="molecule type" value="Genomic_DNA"/>
</dbReference>
<gene>
    <name evidence="1" type="ORF">F5876DRAFT_82777</name>
</gene>
<keyword evidence="2" id="KW-1185">Reference proteome</keyword>